<feature type="compositionally biased region" description="Basic and acidic residues" evidence="1">
    <location>
        <begin position="43"/>
        <end position="56"/>
    </location>
</feature>
<organism evidence="2 3">
    <name type="scientific">Gelidibacter maritimus</name>
    <dbReference type="NCBI Taxonomy" id="2761487"/>
    <lineage>
        <taxon>Bacteria</taxon>
        <taxon>Pseudomonadati</taxon>
        <taxon>Bacteroidota</taxon>
        <taxon>Flavobacteriia</taxon>
        <taxon>Flavobacteriales</taxon>
        <taxon>Flavobacteriaceae</taxon>
        <taxon>Gelidibacter</taxon>
    </lineage>
</organism>
<feature type="region of interest" description="Disordered" evidence="1">
    <location>
        <begin position="1"/>
        <end position="81"/>
    </location>
</feature>
<dbReference type="EMBL" id="JACGLT010000001">
    <property type="protein sequence ID" value="MBA6151424.1"/>
    <property type="molecule type" value="Genomic_DNA"/>
</dbReference>
<sequence length="135" mass="16247">MSTDRDKEKQNRDFDEKRQNQGQKHVPKASDQDKNQKISGNPERLKDNDHRMDQRANDVQGEVDYGENRHQPNEEANREVENRWKAIESDYRKRYPKITDEDVNYKSDDFNSMTKRIAKRTNRTPEEVHKEISNW</sequence>
<reference evidence="2 3" key="1">
    <citation type="submission" date="2020-07" db="EMBL/GenBank/DDBJ databases">
        <title>Bacterium isolated from marine sediment.</title>
        <authorList>
            <person name="Shang D."/>
        </authorList>
    </citation>
    <scope>NUCLEOTIDE SEQUENCE [LARGE SCALE GENOMIC DNA]</scope>
    <source>
        <strain evidence="2 3">F6074</strain>
    </source>
</reference>
<evidence type="ECO:0000313" key="3">
    <source>
        <dbReference type="Proteomes" id="UP000541857"/>
    </source>
</evidence>
<dbReference type="Proteomes" id="UP000541857">
    <property type="component" value="Unassembled WGS sequence"/>
</dbReference>
<evidence type="ECO:0000256" key="1">
    <source>
        <dbReference type="SAM" id="MobiDB-lite"/>
    </source>
</evidence>
<name>A0A7W2R255_9FLAO</name>
<dbReference type="Gene3D" id="1.10.1470.10">
    <property type="entry name" value="YjbJ"/>
    <property type="match status" value="1"/>
</dbReference>
<accession>A0A7W2R255</accession>
<dbReference type="RefSeq" id="WP_182202133.1">
    <property type="nucleotide sequence ID" value="NZ_JACGLT010000001.1"/>
</dbReference>
<comment type="caution">
    <text evidence="2">The sequence shown here is derived from an EMBL/GenBank/DDBJ whole genome shotgun (WGS) entry which is preliminary data.</text>
</comment>
<evidence type="ECO:0000313" key="2">
    <source>
        <dbReference type="EMBL" id="MBA6151424.1"/>
    </source>
</evidence>
<dbReference type="InterPro" id="IPR036629">
    <property type="entry name" value="YjbJ_sf"/>
</dbReference>
<proteinExistence type="predicted"/>
<gene>
    <name evidence="2" type="ORF">H3Z82_01635</name>
</gene>
<feature type="compositionally biased region" description="Basic and acidic residues" evidence="1">
    <location>
        <begin position="1"/>
        <end position="19"/>
    </location>
</feature>
<keyword evidence="3" id="KW-1185">Reference proteome</keyword>
<feature type="compositionally biased region" description="Basic and acidic residues" evidence="1">
    <location>
        <begin position="66"/>
        <end position="81"/>
    </location>
</feature>
<dbReference type="AlphaFoldDB" id="A0A7W2R255"/>
<protein>
    <submittedName>
        <fullName evidence="2">Uncharacterized protein</fullName>
    </submittedName>
</protein>